<dbReference type="PANTHER" id="PTHR20883:SF48">
    <property type="entry name" value="ECTOINE DIOXYGENASE"/>
    <property type="match status" value="1"/>
</dbReference>
<evidence type="ECO:0000313" key="12">
    <source>
        <dbReference type="Proteomes" id="UP000245639"/>
    </source>
</evidence>
<accession>A0A2U1F0R3</accession>
<gene>
    <name evidence="11" type="ORF">C8D89_11419</name>
</gene>
<evidence type="ECO:0000256" key="3">
    <source>
        <dbReference type="ARBA" id="ARBA00007851"/>
    </source>
</evidence>
<comment type="caution">
    <text evidence="11">The sequence shown here is derived from an EMBL/GenBank/DDBJ whole genome shotgun (WGS) entry which is preliminary data.</text>
</comment>
<name>A0A2U1F0R3_9PSEU</name>
<comment type="cofactor">
    <cofactor evidence="1">
        <name>Fe(2+)</name>
        <dbReference type="ChEBI" id="CHEBI:29033"/>
    </cofactor>
</comment>
<evidence type="ECO:0000256" key="9">
    <source>
        <dbReference type="ARBA" id="ARBA00049228"/>
    </source>
</evidence>
<evidence type="ECO:0000256" key="1">
    <source>
        <dbReference type="ARBA" id="ARBA00001954"/>
    </source>
</evidence>
<evidence type="ECO:0000313" key="11">
    <source>
        <dbReference type="EMBL" id="PVZ05765.1"/>
    </source>
</evidence>
<dbReference type="Gene3D" id="2.60.120.620">
    <property type="entry name" value="q2cbj1_9rhob like domain"/>
    <property type="match status" value="1"/>
</dbReference>
<evidence type="ECO:0000256" key="8">
    <source>
        <dbReference type="ARBA" id="ARBA00023004"/>
    </source>
</evidence>
<reference evidence="11 12" key="1">
    <citation type="submission" date="2018-04" db="EMBL/GenBank/DDBJ databases">
        <title>Genomic Encyclopedia of Type Strains, Phase IV (KMG-IV): sequencing the most valuable type-strain genomes for metagenomic binning, comparative biology and taxonomic classification.</title>
        <authorList>
            <person name="Goeker M."/>
        </authorList>
    </citation>
    <scope>NUCLEOTIDE SEQUENCE [LARGE SCALE GENOMIC DNA]</scope>
    <source>
        <strain evidence="11 12">DSM 45771</strain>
    </source>
</reference>
<dbReference type="NCBIfam" id="TIGR02408">
    <property type="entry name" value="ectoine_ThpD"/>
    <property type="match status" value="1"/>
</dbReference>
<evidence type="ECO:0000256" key="4">
    <source>
        <dbReference type="ARBA" id="ARBA00011738"/>
    </source>
</evidence>
<dbReference type="AlphaFoldDB" id="A0A2U1F0R3"/>
<keyword evidence="8" id="KW-0408">Iron</keyword>
<evidence type="ECO:0000256" key="5">
    <source>
        <dbReference type="ARBA" id="ARBA00022723"/>
    </source>
</evidence>
<organism evidence="11 12">
    <name type="scientific">Actinomycetospora cinnamomea</name>
    <dbReference type="NCBI Taxonomy" id="663609"/>
    <lineage>
        <taxon>Bacteria</taxon>
        <taxon>Bacillati</taxon>
        <taxon>Actinomycetota</taxon>
        <taxon>Actinomycetes</taxon>
        <taxon>Pseudonocardiales</taxon>
        <taxon>Pseudonocardiaceae</taxon>
        <taxon>Actinomycetospora</taxon>
    </lineage>
</organism>
<proteinExistence type="inferred from homology"/>
<dbReference type="GO" id="GO:0005506">
    <property type="term" value="F:iron ion binding"/>
    <property type="evidence" value="ECO:0007669"/>
    <property type="project" value="UniProtKB-ARBA"/>
</dbReference>
<dbReference type="GO" id="GO:0016706">
    <property type="term" value="F:2-oxoglutarate-dependent dioxygenase activity"/>
    <property type="evidence" value="ECO:0007669"/>
    <property type="project" value="InterPro"/>
</dbReference>
<keyword evidence="12" id="KW-1185">Reference proteome</keyword>
<evidence type="ECO:0000256" key="6">
    <source>
        <dbReference type="ARBA" id="ARBA00022964"/>
    </source>
</evidence>
<evidence type="ECO:0000256" key="7">
    <source>
        <dbReference type="ARBA" id="ARBA00023002"/>
    </source>
</evidence>
<dbReference type="OrthoDB" id="2573519at2"/>
<dbReference type="RefSeq" id="WP_116710190.1">
    <property type="nucleotide sequence ID" value="NZ_QEKW01000014.1"/>
</dbReference>
<comment type="function">
    <text evidence="2">Involved in the biosynthesis of 5-hydroxyectoine, called compatible solute, which helps organisms to survive extreme osmotic stress by acting as a highly soluble organic osmolyte. Catalyzes the 2-oxoglutarate-dependent selective hydroxylation of L-ectoine to yield (4S,5S)-5-hydroxyectoine.</text>
</comment>
<sequence length="301" mass="32338">MTAPTTTAGRTDAYPTRGETAAAILDRPDPVLWAGPDAPGPASREELLAYERDGVLTVDALLTADEVAAVGGELERLGRDEALRRDDRTILEKHSGAVRSVFEVHRLSEVVARLVADERLAGRARQILGSAVYVHQSRINFKPGLGGGGFSWHSDFETWHAEDGMPRPRALSVSVALTENLTVNGPLMVMPGSHRRFVSCVGETPPEHFRESLRDQEIGVPDEGSLTRLAVDHGIVPCTGPAGSATWFDSNTMHGSSDNITPFPRSNLFVVFASTDDPPGEPYAAPAPRPSYIAATDLTPV</sequence>
<keyword evidence="7" id="KW-0560">Oxidoreductase</keyword>
<dbReference type="InterPro" id="IPR012774">
    <property type="entry name" value="EctD"/>
</dbReference>
<dbReference type="SUPFAM" id="SSF51197">
    <property type="entry name" value="Clavaminate synthase-like"/>
    <property type="match status" value="1"/>
</dbReference>
<comment type="similarity">
    <text evidence="3">Belongs to the PhyH family. EctD subfamily.</text>
</comment>
<evidence type="ECO:0000256" key="10">
    <source>
        <dbReference type="NCBIfam" id="TIGR02408"/>
    </source>
</evidence>
<protein>
    <recommendedName>
        <fullName evidence="10">Ectoine hydroxylase</fullName>
        <ecNumber evidence="10">1.14.11.55</ecNumber>
    </recommendedName>
</protein>
<comment type="subunit">
    <text evidence="4">Homodimer.</text>
</comment>
<keyword evidence="6" id="KW-0223">Dioxygenase</keyword>
<dbReference type="Proteomes" id="UP000245639">
    <property type="component" value="Unassembled WGS sequence"/>
</dbReference>
<evidence type="ECO:0000256" key="2">
    <source>
        <dbReference type="ARBA" id="ARBA00004063"/>
    </source>
</evidence>
<keyword evidence="5" id="KW-0479">Metal-binding</keyword>
<dbReference type="EMBL" id="QEKW01000014">
    <property type="protein sequence ID" value="PVZ05765.1"/>
    <property type="molecule type" value="Genomic_DNA"/>
</dbReference>
<dbReference type="Pfam" id="PF05721">
    <property type="entry name" value="PhyH"/>
    <property type="match status" value="1"/>
</dbReference>
<comment type="catalytic activity">
    <reaction evidence="9">
        <text>L-ectoine + 2-oxoglutarate + O2 = 5-hydroxyectoine + succinate + CO2</text>
        <dbReference type="Rhea" id="RHEA:45740"/>
        <dbReference type="ChEBI" id="CHEBI:15379"/>
        <dbReference type="ChEBI" id="CHEBI:16526"/>
        <dbReference type="ChEBI" id="CHEBI:16810"/>
        <dbReference type="ChEBI" id="CHEBI:30031"/>
        <dbReference type="ChEBI" id="CHEBI:58515"/>
        <dbReference type="ChEBI" id="CHEBI:85413"/>
        <dbReference type="EC" id="1.14.11.55"/>
    </reaction>
</comment>
<dbReference type="EC" id="1.14.11.55" evidence="10"/>
<dbReference type="PANTHER" id="PTHR20883">
    <property type="entry name" value="PHYTANOYL-COA DIOXYGENASE DOMAIN CONTAINING 1"/>
    <property type="match status" value="1"/>
</dbReference>
<dbReference type="InterPro" id="IPR008775">
    <property type="entry name" value="Phytyl_CoA_dOase-like"/>
</dbReference>